<gene>
    <name evidence="1" type="ORF">E1263_30575</name>
</gene>
<dbReference type="EMBL" id="SMKX01000118">
    <property type="protein sequence ID" value="TDD50904.1"/>
    <property type="molecule type" value="Genomic_DNA"/>
</dbReference>
<evidence type="ECO:0000313" key="1">
    <source>
        <dbReference type="EMBL" id="TDD50904.1"/>
    </source>
</evidence>
<sequence length="89" mass="10442">MIDVMRNAERNFSTQYLGYKLITLQPQTWREHEAVTWSFEFDTPDGRKHVESVYWRAGQNDYVLYASALASNWPAMKEIYTTAYDAAQP</sequence>
<dbReference type="AlphaFoldDB" id="A0A4R4Z1Q7"/>
<reference evidence="1 2" key="1">
    <citation type="submission" date="2019-03" db="EMBL/GenBank/DDBJ databases">
        <title>Draft genome sequences of novel Actinobacteria.</title>
        <authorList>
            <person name="Sahin N."/>
            <person name="Ay H."/>
            <person name="Saygin H."/>
        </authorList>
    </citation>
    <scope>NUCLEOTIDE SEQUENCE [LARGE SCALE GENOMIC DNA]</scope>
    <source>
        <strain evidence="1 2">JCM 13523</strain>
    </source>
</reference>
<protein>
    <recommendedName>
        <fullName evidence="3">DUF1795 domain-containing protein</fullName>
    </recommendedName>
</protein>
<keyword evidence="2" id="KW-1185">Reference proteome</keyword>
<organism evidence="1 2">
    <name type="scientific">Kribbella antibiotica</name>
    <dbReference type="NCBI Taxonomy" id="190195"/>
    <lineage>
        <taxon>Bacteria</taxon>
        <taxon>Bacillati</taxon>
        <taxon>Actinomycetota</taxon>
        <taxon>Actinomycetes</taxon>
        <taxon>Propionibacteriales</taxon>
        <taxon>Kribbellaceae</taxon>
        <taxon>Kribbella</taxon>
    </lineage>
</organism>
<dbReference type="OrthoDB" id="3677240at2"/>
<accession>A0A4R4Z1Q7</accession>
<evidence type="ECO:0008006" key="3">
    <source>
        <dbReference type="Google" id="ProtNLM"/>
    </source>
</evidence>
<comment type="caution">
    <text evidence="1">The sequence shown here is derived from an EMBL/GenBank/DDBJ whole genome shotgun (WGS) entry which is preliminary data.</text>
</comment>
<name>A0A4R4Z1Q7_9ACTN</name>
<dbReference type="Proteomes" id="UP000295124">
    <property type="component" value="Unassembled WGS sequence"/>
</dbReference>
<proteinExistence type="predicted"/>
<evidence type="ECO:0000313" key="2">
    <source>
        <dbReference type="Proteomes" id="UP000295124"/>
    </source>
</evidence>